<accession>A0A6J7DH71</accession>
<evidence type="ECO:0000313" key="2">
    <source>
        <dbReference type="EMBL" id="CAB4869731.1"/>
    </source>
</evidence>
<dbReference type="Gene3D" id="2.60.40.10">
    <property type="entry name" value="Immunoglobulins"/>
    <property type="match status" value="1"/>
</dbReference>
<organism evidence="2">
    <name type="scientific">freshwater metagenome</name>
    <dbReference type="NCBI Taxonomy" id="449393"/>
    <lineage>
        <taxon>unclassified sequences</taxon>
        <taxon>metagenomes</taxon>
        <taxon>ecological metagenomes</taxon>
    </lineage>
</organism>
<dbReference type="AlphaFoldDB" id="A0A6J7DH71"/>
<proteinExistence type="predicted"/>
<evidence type="ECO:0000259" key="1">
    <source>
        <dbReference type="Pfam" id="PF18998"/>
    </source>
</evidence>
<dbReference type="InterPro" id="IPR014756">
    <property type="entry name" value="Ig_E-set"/>
</dbReference>
<dbReference type="Pfam" id="PF18998">
    <property type="entry name" value="Flg_new_2"/>
    <property type="match status" value="1"/>
</dbReference>
<gene>
    <name evidence="2" type="ORF">UFOPK3381_00730</name>
</gene>
<name>A0A6J7DH71_9ZZZZ</name>
<dbReference type="EMBL" id="CAFBLN010000023">
    <property type="protein sequence ID" value="CAB4869731.1"/>
    <property type="molecule type" value="Genomic_DNA"/>
</dbReference>
<protein>
    <submittedName>
        <fullName evidence="2">Unannotated protein</fullName>
    </submittedName>
</protein>
<sequence>MSLPHLRRSLLATILISVAFVGAQVETSPSEASPVVSGHPGMGYLWNFDTSNNTDRECQGFEIQIDGVTANDVGGTYWGTYNEPTVTNTTFNGTAGIDVIYQATFDSNATTWSVSTPIGGLEHYGVSLNVAPGMQRYTWLCDDPANPGHLAQYGGSTEGNGYPMATDPSLVMTAGTTVPTVPAGGTIGTTPVQTTVTQTLVNNAPAAPGFAVGDAFFACHFELTTTQQIALGDLLTDSALVRSTLAGHQILDQCDLINGDASFTMPAANLSDDKGVTNAVYIFAYTGTYDDAHTPNCSESPTAPDYCPNDLGGSIAVDMIANTTQNRGLGIQVQGGGTVVVTPPAQPARIHAYATTAPVTCAANAVCGEVVATNAQLNLTATPNAGYVFTGWQTKLHAGSEGTCKTTVRSCTITLSKNVNLVAAFVLAPRVTITKVSATSLIRGKATVITLTGTLFARGATVRFAGSGITSTVTFKSATSLSVKVTVGKTAAKGLRTFTVTNPNATTATYTKGVTIK</sequence>
<dbReference type="InterPro" id="IPR044060">
    <property type="entry name" value="Bacterial_rp_domain"/>
</dbReference>
<dbReference type="InterPro" id="IPR013783">
    <property type="entry name" value="Ig-like_fold"/>
</dbReference>
<reference evidence="2" key="1">
    <citation type="submission" date="2020-05" db="EMBL/GenBank/DDBJ databases">
        <authorList>
            <person name="Chiriac C."/>
            <person name="Salcher M."/>
            <person name="Ghai R."/>
            <person name="Kavagutti S V."/>
        </authorList>
    </citation>
    <scope>NUCLEOTIDE SEQUENCE</scope>
</reference>
<feature type="domain" description="Bacterial repeat" evidence="1">
    <location>
        <begin position="367"/>
        <end position="426"/>
    </location>
</feature>
<dbReference type="SUPFAM" id="SSF81296">
    <property type="entry name" value="E set domains"/>
    <property type="match status" value="1"/>
</dbReference>